<dbReference type="OrthoDB" id="3780976at2759"/>
<protein>
    <submittedName>
        <fullName evidence="1">Uncharacterized protein</fullName>
    </submittedName>
</protein>
<name>A0A8H3IWV9_9LECA</name>
<evidence type="ECO:0000313" key="1">
    <source>
        <dbReference type="EMBL" id="CAF9937030.1"/>
    </source>
</evidence>
<gene>
    <name evidence="1" type="ORF">IMSHALPRED_010990</name>
</gene>
<dbReference type="Proteomes" id="UP000664534">
    <property type="component" value="Unassembled WGS sequence"/>
</dbReference>
<dbReference type="AlphaFoldDB" id="A0A8H3IWV9"/>
<evidence type="ECO:0000313" key="2">
    <source>
        <dbReference type="Proteomes" id="UP000664534"/>
    </source>
</evidence>
<dbReference type="EMBL" id="CAJPDT010000096">
    <property type="protein sequence ID" value="CAF9937030.1"/>
    <property type="molecule type" value="Genomic_DNA"/>
</dbReference>
<reference evidence="1" key="1">
    <citation type="submission" date="2021-03" db="EMBL/GenBank/DDBJ databases">
        <authorList>
            <person name="Tagirdzhanova G."/>
        </authorList>
    </citation>
    <scope>NUCLEOTIDE SEQUENCE</scope>
</reference>
<organism evidence="1 2">
    <name type="scientific">Imshaugia aleurites</name>
    <dbReference type="NCBI Taxonomy" id="172621"/>
    <lineage>
        <taxon>Eukaryota</taxon>
        <taxon>Fungi</taxon>
        <taxon>Dikarya</taxon>
        <taxon>Ascomycota</taxon>
        <taxon>Pezizomycotina</taxon>
        <taxon>Lecanoromycetes</taxon>
        <taxon>OSLEUM clade</taxon>
        <taxon>Lecanoromycetidae</taxon>
        <taxon>Lecanorales</taxon>
        <taxon>Lecanorineae</taxon>
        <taxon>Parmeliaceae</taxon>
        <taxon>Imshaugia</taxon>
    </lineage>
</organism>
<accession>A0A8H3IWV9</accession>
<comment type="caution">
    <text evidence="1">The sequence shown here is derived from an EMBL/GenBank/DDBJ whole genome shotgun (WGS) entry which is preliminary data.</text>
</comment>
<proteinExistence type="predicted"/>
<keyword evidence="2" id="KW-1185">Reference proteome</keyword>
<sequence length="152" mass="16766">MGTRWYQETTMAISPGRAKLLALIKDGGVKMAAYNNDNLVYYVVSEYMVKLYGSYPAKPRAWNPELSIAQNQWANEDQFVRLKPLGLATAGGRPLLPDEFNLTAAYGWEGYFDDAEDSGVAVDDTTAPLTLQDLYTDADYPASYIAAYGSVV</sequence>